<evidence type="ECO:0000313" key="1">
    <source>
        <dbReference type="EMBL" id="GMM53873.1"/>
    </source>
</evidence>
<dbReference type="Pfam" id="PF10448">
    <property type="entry name" value="POC3_POC4"/>
    <property type="match status" value="1"/>
</dbReference>
<organism evidence="1 2">
    <name type="scientific">Maudiozyma humilis</name>
    <name type="common">Sour dough yeast</name>
    <name type="synonym">Kazachstania humilis</name>
    <dbReference type="NCBI Taxonomy" id="51915"/>
    <lineage>
        <taxon>Eukaryota</taxon>
        <taxon>Fungi</taxon>
        <taxon>Dikarya</taxon>
        <taxon>Ascomycota</taxon>
        <taxon>Saccharomycotina</taxon>
        <taxon>Saccharomycetes</taxon>
        <taxon>Saccharomycetales</taxon>
        <taxon>Saccharomycetaceae</taxon>
        <taxon>Maudiozyma</taxon>
    </lineage>
</organism>
<dbReference type="AlphaFoldDB" id="A0AAV5RRJ9"/>
<dbReference type="Gene3D" id="3.30.230.90">
    <property type="match status" value="1"/>
</dbReference>
<name>A0AAV5RRJ9_MAUHU</name>
<evidence type="ECO:0000313" key="2">
    <source>
        <dbReference type="Proteomes" id="UP001377567"/>
    </source>
</evidence>
<dbReference type="EMBL" id="BTGD01000001">
    <property type="protein sequence ID" value="GMM53873.1"/>
    <property type="molecule type" value="Genomic_DNA"/>
</dbReference>
<sequence>MSVFSSESTFNEEHGALNGSSLGLTALHFTNHTVLQIRLNGEMDATYNVTKRGVDTLSDQTSRPIAGFATSMQDHDEVADDFGFEDEHIKDNLADFQVSVKLGDPNNNKMPVICTQIAELYSTVIVPLLHSKETERNTPINATNLTITTSGKIFREDQDGSSDDFGRLVFLLAQIKAMYQ</sequence>
<accession>A0AAV5RRJ9</accession>
<dbReference type="Proteomes" id="UP001377567">
    <property type="component" value="Unassembled WGS sequence"/>
</dbReference>
<gene>
    <name evidence="1" type="ORF">DAKH74_004890</name>
</gene>
<comment type="caution">
    <text evidence="1">The sequence shown here is derived from an EMBL/GenBank/DDBJ whole genome shotgun (WGS) entry which is preliminary data.</text>
</comment>
<reference evidence="1 2" key="1">
    <citation type="journal article" date="2023" name="Elife">
        <title>Identification of key yeast species and microbe-microbe interactions impacting larval growth of Drosophila in the wild.</title>
        <authorList>
            <person name="Mure A."/>
            <person name="Sugiura Y."/>
            <person name="Maeda R."/>
            <person name="Honda K."/>
            <person name="Sakurai N."/>
            <person name="Takahashi Y."/>
            <person name="Watada M."/>
            <person name="Katoh T."/>
            <person name="Gotoh A."/>
            <person name="Gotoh Y."/>
            <person name="Taniguchi I."/>
            <person name="Nakamura K."/>
            <person name="Hayashi T."/>
            <person name="Katayama T."/>
            <person name="Uemura T."/>
            <person name="Hattori Y."/>
        </authorList>
    </citation>
    <scope>NUCLEOTIDE SEQUENCE [LARGE SCALE GENOMIC DNA]</scope>
    <source>
        <strain evidence="1 2">KH-74</strain>
    </source>
</reference>
<dbReference type="InterPro" id="IPR018854">
    <property type="entry name" value="Psome_chaperone_3/4"/>
</dbReference>
<proteinExistence type="predicted"/>
<keyword evidence="2" id="KW-1185">Reference proteome</keyword>
<protein>
    <submittedName>
        <fullName evidence="1">Irc25 protein</fullName>
    </submittedName>
</protein>
<dbReference type="InterPro" id="IPR053720">
    <property type="entry name" value="Psm_Assembly_Chaperone"/>
</dbReference>